<comment type="caution">
    <text evidence="2">The sequence shown here is derived from an EMBL/GenBank/DDBJ whole genome shotgun (WGS) entry which is preliminary data.</text>
</comment>
<proteinExistence type="predicted"/>
<feature type="transmembrane region" description="Helical" evidence="1">
    <location>
        <begin position="257"/>
        <end position="279"/>
    </location>
</feature>
<organism evidence="2 3">
    <name type="scientific">Deinobacterium chartae</name>
    <dbReference type="NCBI Taxonomy" id="521158"/>
    <lineage>
        <taxon>Bacteria</taxon>
        <taxon>Thermotogati</taxon>
        <taxon>Deinococcota</taxon>
        <taxon>Deinococci</taxon>
        <taxon>Deinococcales</taxon>
        <taxon>Deinococcaceae</taxon>
        <taxon>Deinobacterium</taxon>
    </lineage>
</organism>
<gene>
    <name evidence="2" type="ORF">HNR42_003200</name>
</gene>
<evidence type="ECO:0000313" key="3">
    <source>
        <dbReference type="Proteomes" id="UP000569951"/>
    </source>
</evidence>
<dbReference type="Proteomes" id="UP000569951">
    <property type="component" value="Unassembled WGS sequence"/>
</dbReference>
<dbReference type="PANTHER" id="PTHR41771">
    <property type="entry name" value="MEMBRANE PROTEIN-RELATED"/>
    <property type="match status" value="1"/>
</dbReference>
<feature type="transmembrane region" description="Helical" evidence="1">
    <location>
        <begin position="198"/>
        <end position="219"/>
    </location>
</feature>
<dbReference type="Pfam" id="PF07907">
    <property type="entry name" value="YibE_F"/>
    <property type="match status" value="1"/>
</dbReference>
<dbReference type="InterPro" id="IPR012507">
    <property type="entry name" value="YibE_F"/>
</dbReference>
<feature type="transmembrane region" description="Helical" evidence="1">
    <location>
        <begin position="81"/>
        <end position="99"/>
    </location>
</feature>
<keyword evidence="1" id="KW-1133">Transmembrane helix</keyword>
<dbReference type="AlphaFoldDB" id="A0A841I785"/>
<name>A0A841I785_9DEIO</name>
<protein>
    <submittedName>
        <fullName evidence="2">Putative membrane protein</fullName>
    </submittedName>
</protein>
<evidence type="ECO:0000313" key="2">
    <source>
        <dbReference type="EMBL" id="MBB6099742.1"/>
    </source>
</evidence>
<keyword evidence="3" id="KW-1185">Reference proteome</keyword>
<feature type="transmembrane region" description="Helical" evidence="1">
    <location>
        <begin position="299"/>
        <end position="324"/>
    </location>
</feature>
<keyword evidence="1" id="KW-0812">Transmembrane</keyword>
<dbReference type="PANTHER" id="PTHR41771:SF1">
    <property type="entry name" value="MEMBRANE PROTEIN"/>
    <property type="match status" value="1"/>
</dbReference>
<accession>A0A841I785</accession>
<reference evidence="2 3" key="1">
    <citation type="submission" date="2020-08" db="EMBL/GenBank/DDBJ databases">
        <title>Genomic Encyclopedia of Type Strains, Phase IV (KMG-IV): sequencing the most valuable type-strain genomes for metagenomic binning, comparative biology and taxonomic classification.</title>
        <authorList>
            <person name="Goeker M."/>
        </authorList>
    </citation>
    <scope>NUCLEOTIDE SEQUENCE [LARGE SCALE GENOMIC DNA]</scope>
    <source>
        <strain evidence="2 3">DSM 21458</strain>
    </source>
</reference>
<keyword evidence="1" id="KW-0472">Membrane</keyword>
<feature type="transmembrane region" description="Helical" evidence="1">
    <location>
        <begin position="106"/>
        <end position="125"/>
    </location>
</feature>
<feature type="transmembrane region" description="Helical" evidence="1">
    <location>
        <begin position="159"/>
        <end position="178"/>
    </location>
</feature>
<sequence length="331" mass="35917">MLPMLLSTALAQSPDIPEHSSSIGSYLQGTVERLRGETATVTLEGGEIIDAQVLTSNLKVGQEVVIWKVGQRYILEDTVRYPHLTQLFVLFLLVTVLFGRGKGMRAIIGTLLSLLVLFTFIIPQLTHGANILITTLGGIFGILVLTLYFVHGINPKTHAALIGTTLSLLLGLLLTVHYSQAMGISGNLEEANYVSSTFFNFSALGGYITAVLLGTLGALNDVTVTQASVVQSLTLHQPPLAPRDLYRRAMDVGLDHMGSLVNVLVLAYAASALPLMLLWSRDPSPLWQKLNMEGFASEILHILIGSICVLVAVPLTTWVAVWLFHPRKKTP</sequence>
<evidence type="ECO:0000256" key="1">
    <source>
        <dbReference type="SAM" id="Phobius"/>
    </source>
</evidence>
<dbReference type="EMBL" id="JACHHG010000014">
    <property type="protein sequence ID" value="MBB6099742.1"/>
    <property type="molecule type" value="Genomic_DNA"/>
</dbReference>
<feature type="transmembrane region" description="Helical" evidence="1">
    <location>
        <begin position="131"/>
        <end position="150"/>
    </location>
</feature>